<evidence type="ECO:0000256" key="9">
    <source>
        <dbReference type="SAM" id="SignalP"/>
    </source>
</evidence>
<evidence type="ECO:0000256" key="2">
    <source>
        <dbReference type="ARBA" id="ARBA00022692"/>
    </source>
</evidence>
<evidence type="ECO:0000256" key="4">
    <source>
        <dbReference type="ARBA" id="ARBA00023040"/>
    </source>
</evidence>
<dbReference type="PhylomeDB" id="B3RUV4"/>
<dbReference type="RefSeq" id="XP_002111924.1">
    <property type="nucleotide sequence ID" value="XM_002111888.1"/>
</dbReference>
<dbReference type="GeneID" id="6753137"/>
<keyword evidence="9" id="KW-0732">Signal</keyword>
<evidence type="ECO:0000259" key="10">
    <source>
        <dbReference type="Pfam" id="PF01094"/>
    </source>
</evidence>
<dbReference type="OrthoDB" id="17569at2759"/>
<accession>B3RUV4</accession>
<evidence type="ECO:0000313" key="11">
    <source>
        <dbReference type="EMBL" id="EDV25891.1"/>
    </source>
</evidence>
<dbReference type="InterPro" id="IPR001828">
    <property type="entry name" value="ANF_lig-bd_rcpt"/>
</dbReference>
<evidence type="ECO:0000313" key="12">
    <source>
        <dbReference type="Proteomes" id="UP000009022"/>
    </source>
</evidence>
<protein>
    <recommendedName>
        <fullName evidence="10">Receptor ligand binding region domain-containing protein</fullName>
    </recommendedName>
</protein>
<evidence type="ECO:0000256" key="3">
    <source>
        <dbReference type="ARBA" id="ARBA00022989"/>
    </source>
</evidence>
<comment type="subcellular location">
    <subcellularLocation>
        <location evidence="1">Membrane</location>
    </subcellularLocation>
</comment>
<dbReference type="CDD" id="cd06366">
    <property type="entry name" value="PBP1_GABAb_receptor"/>
    <property type="match status" value="1"/>
</dbReference>
<keyword evidence="3" id="KW-1133">Transmembrane helix</keyword>
<organism evidence="11 12">
    <name type="scientific">Trichoplax adhaerens</name>
    <name type="common">Trichoplax reptans</name>
    <dbReference type="NCBI Taxonomy" id="10228"/>
    <lineage>
        <taxon>Eukaryota</taxon>
        <taxon>Metazoa</taxon>
        <taxon>Placozoa</taxon>
        <taxon>Uniplacotomia</taxon>
        <taxon>Trichoplacea</taxon>
        <taxon>Trichoplacidae</taxon>
        <taxon>Trichoplax</taxon>
    </lineage>
</organism>
<feature type="domain" description="Receptor ligand binding region" evidence="10">
    <location>
        <begin position="50"/>
        <end position="242"/>
    </location>
</feature>
<sequence length="258" mass="29169">MQQIIALIGLYIAAIALPSVQGFKHKTLYISGYIPIDTSASGGYSAKGMLSAVKMGFEDINNSSKILQDYRLQVDWSDTHCLAGYSTSLFMKDIARKPTKIMLVGDGCSMSTAPIAETCPYYNLLMITYIAASPILSDKNRYKTFFRMALPDSSYNGPRIAVMQRFNWTRIATIHQLENSNYFSLMTTDLLNRLKDRNLTHSIVALESFRDSPRDQVENLLRKDARIIVVNMYSSKARLVFCWRYVFIRCGSTCTAPQ</sequence>
<feature type="chain" id="PRO_5002798321" description="Receptor ligand binding region domain-containing protein" evidence="9">
    <location>
        <begin position="23"/>
        <end position="258"/>
    </location>
</feature>
<dbReference type="EMBL" id="DS985244">
    <property type="protein sequence ID" value="EDV25891.1"/>
    <property type="molecule type" value="Genomic_DNA"/>
</dbReference>
<dbReference type="SUPFAM" id="SSF53822">
    <property type="entry name" value="Periplasmic binding protein-like I"/>
    <property type="match status" value="1"/>
</dbReference>
<dbReference type="KEGG" id="tad:TRIADDRAFT_55427"/>
<dbReference type="PANTHER" id="PTHR10519:SF74">
    <property type="entry name" value="GAMMA-AMINOBUTYRIC ACID TYPE B RECEPTOR SUBUNIT 2"/>
    <property type="match status" value="1"/>
</dbReference>
<dbReference type="HOGENOM" id="CLU_1078988_0_0_1"/>
<feature type="signal peptide" evidence="9">
    <location>
        <begin position="1"/>
        <end position="22"/>
    </location>
</feature>
<dbReference type="InterPro" id="IPR028082">
    <property type="entry name" value="Peripla_BP_I"/>
</dbReference>
<evidence type="ECO:0000256" key="6">
    <source>
        <dbReference type="ARBA" id="ARBA00023170"/>
    </source>
</evidence>
<dbReference type="OMA" id="VHILANF"/>
<dbReference type="GO" id="GO:0016020">
    <property type="term" value="C:membrane"/>
    <property type="evidence" value="ECO:0007669"/>
    <property type="project" value="UniProtKB-SubCell"/>
</dbReference>
<dbReference type="InParanoid" id="B3RUV4"/>
<dbReference type="Pfam" id="PF01094">
    <property type="entry name" value="ANF_receptor"/>
    <property type="match status" value="1"/>
</dbReference>
<dbReference type="Gene3D" id="3.40.50.2300">
    <property type="match status" value="2"/>
</dbReference>
<dbReference type="PANTHER" id="PTHR10519">
    <property type="entry name" value="GABA-B RECEPTOR"/>
    <property type="match status" value="1"/>
</dbReference>
<keyword evidence="7" id="KW-0325">Glycoprotein</keyword>
<dbReference type="PRINTS" id="PR01176">
    <property type="entry name" value="GABABRECEPTR"/>
</dbReference>
<evidence type="ECO:0000256" key="1">
    <source>
        <dbReference type="ARBA" id="ARBA00004370"/>
    </source>
</evidence>
<dbReference type="STRING" id="10228.B3RUV4"/>
<keyword evidence="4" id="KW-0297">G-protein coupled receptor</keyword>
<keyword evidence="8" id="KW-0807">Transducer</keyword>
<keyword evidence="5" id="KW-0472">Membrane</keyword>
<reference evidence="11 12" key="1">
    <citation type="journal article" date="2008" name="Nature">
        <title>The Trichoplax genome and the nature of placozoans.</title>
        <authorList>
            <person name="Srivastava M."/>
            <person name="Begovic E."/>
            <person name="Chapman J."/>
            <person name="Putnam N.H."/>
            <person name="Hellsten U."/>
            <person name="Kawashima T."/>
            <person name="Kuo A."/>
            <person name="Mitros T."/>
            <person name="Salamov A."/>
            <person name="Carpenter M.L."/>
            <person name="Signorovitch A.Y."/>
            <person name="Moreno M.A."/>
            <person name="Kamm K."/>
            <person name="Grimwood J."/>
            <person name="Schmutz J."/>
            <person name="Shapiro H."/>
            <person name="Grigoriev I.V."/>
            <person name="Buss L.W."/>
            <person name="Schierwater B."/>
            <person name="Dellaporta S.L."/>
            <person name="Rokhsar D.S."/>
        </authorList>
    </citation>
    <scope>NUCLEOTIDE SEQUENCE [LARGE SCALE GENOMIC DNA]</scope>
    <source>
        <strain evidence="11 12">Grell-BS-1999</strain>
    </source>
</reference>
<keyword evidence="6" id="KW-0675">Receptor</keyword>
<dbReference type="InterPro" id="IPR002455">
    <property type="entry name" value="GPCR3_GABA-B"/>
</dbReference>
<dbReference type="eggNOG" id="KOG1055">
    <property type="taxonomic scope" value="Eukaryota"/>
</dbReference>
<dbReference type="AlphaFoldDB" id="B3RUV4"/>
<keyword evidence="12" id="KW-1185">Reference proteome</keyword>
<dbReference type="Proteomes" id="UP000009022">
    <property type="component" value="Unassembled WGS sequence"/>
</dbReference>
<evidence type="ECO:0000256" key="5">
    <source>
        <dbReference type="ARBA" id="ARBA00023136"/>
    </source>
</evidence>
<gene>
    <name evidence="11" type="ORF">TRIADDRAFT_55427</name>
</gene>
<proteinExistence type="predicted"/>
<evidence type="ECO:0000256" key="8">
    <source>
        <dbReference type="ARBA" id="ARBA00023224"/>
    </source>
</evidence>
<name>B3RUV4_TRIAD</name>
<evidence type="ECO:0000256" key="7">
    <source>
        <dbReference type="ARBA" id="ARBA00023180"/>
    </source>
</evidence>
<dbReference type="GO" id="GO:0004965">
    <property type="term" value="F:G protein-coupled GABA receptor activity"/>
    <property type="evidence" value="ECO:0007669"/>
    <property type="project" value="InterPro"/>
</dbReference>
<dbReference type="CTD" id="6753137"/>
<keyword evidence="2" id="KW-0812">Transmembrane</keyword>